<dbReference type="EMBL" id="BAAARV010000021">
    <property type="protein sequence ID" value="GAA2341507.1"/>
    <property type="molecule type" value="Genomic_DNA"/>
</dbReference>
<feature type="region of interest" description="Disordered" evidence="1">
    <location>
        <begin position="71"/>
        <end position="97"/>
    </location>
</feature>
<name>A0ABP5T1Y7_9ACTN</name>
<dbReference type="InterPro" id="IPR001119">
    <property type="entry name" value="SLH_dom"/>
</dbReference>
<organism evidence="3 4">
    <name type="scientific">Dactylosporangium salmoneum</name>
    <dbReference type="NCBI Taxonomy" id="53361"/>
    <lineage>
        <taxon>Bacteria</taxon>
        <taxon>Bacillati</taxon>
        <taxon>Actinomycetota</taxon>
        <taxon>Actinomycetes</taxon>
        <taxon>Micromonosporales</taxon>
        <taxon>Micromonosporaceae</taxon>
        <taxon>Dactylosporangium</taxon>
    </lineage>
</organism>
<gene>
    <name evidence="3" type="ORF">GCM10010170_025060</name>
</gene>
<evidence type="ECO:0000313" key="3">
    <source>
        <dbReference type="EMBL" id="GAA2341507.1"/>
    </source>
</evidence>
<reference evidence="4" key="1">
    <citation type="journal article" date="2019" name="Int. J. Syst. Evol. Microbiol.">
        <title>The Global Catalogue of Microorganisms (GCM) 10K type strain sequencing project: providing services to taxonomists for standard genome sequencing and annotation.</title>
        <authorList>
            <consortium name="The Broad Institute Genomics Platform"/>
            <consortium name="The Broad Institute Genome Sequencing Center for Infectious Disease"/>
            <person name="Wu L."/>
            <person name="Ma J."/>
        </authorList>
    </citation>
    <scope>NUCLEOTIDE SEQUENCE [LARGE SCALE GENOMIC DNA]</scope>
    <source>
        <strain evidence="4">JCM 3272</strain>
    </source>
</reference>
<accession>A0ABP5T1Y7</accession>
<dbReference type="SUPFAM" id="SSF52743">
    <property type="entry name" value="Subtilisin-like"/>
    <property type="match status" value="1"/>
</dbReference>
<keyword evidence="4" id="KW-1185">Reference proteome</keyword>
<dbReference type="InterPro" id="IPR022398">
    <property type="entry name" value="Peptidase_S8_His-AS"/>
</dbReference>
<dbReference type="RefSeq" id="WP_344612491.1">
    <property type="nucleotide sequence ID" value="NZ_BAAARV010000021.1"/>
</dbReference>
<proteinExistence type="predicted"/>
<protein>
    <recommendedName>
        <fullName evidence="2">SLH domain-containing protein</fullName>
    </recommendedName>
</protein>
<evidence type="ECO:0000313" key="4">
    <source>
        <dbReference type="Proteomes" id="UP001501444"/>
    </source>
</evidence>
<evidence type="ECO:0000259" key="2">
    <source>
        <dbReference type="PROSITE" id="PS51272"/>
    </source>
</evidence>
<evidence type="ECO:0000256" key="1">
    <source>
        <dbReference type="SAM" id="MobiDB-lite"/>
    </source>
</evidence>
<dbReference type="PROSITE" id="PS51272">
    <property type="entry name" value="SLH"/>
    <property type="match status" value="1"/>
</dbReference>
<dbReference type="InterPro" id="IPR036852">
    <property type="entry name" value="Peptidase_S8/S53_dom_sf"/>
</dbReference>
<dbReference type="Proteomes" id="UP001501444">
    <property type="component" value="Unassembled WGS sequence"/>
</dbReference>
<dbReference type="PROSITE" id="PS00137">
    <property type="entry name" value="SUBTILASE_HIS"/>
    <property type="match status" value="1"/>
</dbReference>
<feature type="domain" description="SLH" evidence="2">
    <location>
        <begin position="133"/>
        <end position="197"/>
    </location>
</feature>
<feature type="region of interest" description="Disordered" evidence="1">
    <location>
        <begin position="245"/>
        <end position="268"/>
    </location>
</feature>
<sequence length="268" mass="27252">MSTAALTGKGVDVAHIDTGVASVLGLPAAQIVNGPALSFESQPDNLRHLGTYGHGTNIAGIIVGNDTASGAKGIALQPEPQPAPSDPPPADPEPVVPTLPVTVAPPGNVPDVDMPPADPASITAPPPPLPTPGGPLAFSGINAPVFARAVTAELATMESISDAGTGTFNPTANIARQDFALALVRALSLENPGTPYSDIDTNAWAISYLDTIMRMGYLRDSGDGQLTFSHAMTQQQLTALLARAVRPPSPDTPPDRSDLPGLLSVSGG</sequence>
<comment type="caution">
    <text evidence="3">The sequence shown here is derived from an EMBL/GenBank/DDBJ whole genome shotgun (WGS) entry which is preliminary data.</text>
</comment>
<feature type="compositionally biased region" description="Pro residues" evidence="1">
    <location>
        <begin position="79"/>
        <end position="97"/>
    </location>
</feature>
<dbReference type="Gene3D" id="3.40.50.200">
    <property type="entry name" value="Peptidase S8/S53 domain"/>
    <property type="match status" value="1"/>
</dbReference>